<protein>
    <submittedName>
        <fullName evidence="1">Uncharacterized protein</fullName>
    </submittedName>
</protein>
<gene>
    <name evidence="1" type="ORF">O1611_g4655</name>
</gene>
<name>A0ACC2JN78_9PEZI</name>
<evidence type="ECO:0000313" key="1">
    <source>
        <dbReference type="EMBL" id="KAJ8128977.1"/>
    </source>
</evidence>
<sequence length="218" mass="23824">MPTLPPLRDEPTRYPGCCLSLSNRLLATIGSLLNSSHDLVHPTSLTHNEPALVLSIGSGTGLLEELLHAYLNNLNTHTHVPEERIKSWRVEGVEVNPAVNTHLPEDRINYVAGTWAVLSTRAREATALMFVYPRDGALVRRYVEAFMGESKRHPLIASENLKGGRNGVQGGEEKEGEGRVRRGARVEESGLSSGLARNAIGRTRGWDRAVPVPMPLTG</sequence>
<comment type="caution">
    <text evidence="1">The sequence shown here is derived from an EMBL/GenBank/DDBJ whole genome shotgun (WGS) entry which is preliminary data.</text>
</comment>
<proteinExistence type="predicted"/>
<accession>A0ACC2JN78</accession>
<dbReference type="Proteomes" id="UP001153332">
    <property type="component" value="Unassembled WGS sequence"/>
</dbReference>
<dbReference type="EMBL" id="JAPUUL010000901">
    <property type="protein sequence ID" value="KAJ8128977.1"/>
    <property type="molecule type" value="Genomic_DNA"/>
</dbReference>
<evidence type="ECO:0000313" key="2">
    <source>
        <dbReference type="Proteomes" id="UP001153332"/>
    </source>
</evidence>
<reference evidence="1" key="1">
    <citation type="submission" date="2022-12" db="EMBL/GenBank/DDBJ databases">
        <title>Genome Sequence of Lasiodiplodia mahajangana.</title>
        <authorList>
            <person name="Buettner E."/>
        </authorList>
    </citation>
    <scope>NUCLEOTIDE SEQUENCE</scope>
    <source>
        <strain evidence="1">VT137</strain>
    </source>
</reference>
<organism evidence="1 2">
    <name type="scientific">Lasiodiplodia mahajangana</name>
    <dbReference type="NCBI Taxonomy" id="1108764"/>
    <lineage>
        <taxon>Eukaryota</taxon>
        <taxon>Fungi</taxon>
        <taxon>Dikarya</taxon>
        <taxon>Ascomycota</taxon>
        <taxon>Pezizomycotina</taxon>
        <taxon>Dothideomycetes</taxon>
        <taxon>Dothideomycetes incertae sedis</taxon>
        <taxon>Botryosphaeriales</taxon>
        <taxon>Botryosphaeriaceae</taxon>
        <taxon>Lasiodiplodia</taxon>
    </lineage>
</organism>
<keyword evidence="2" id="KW-1185">Reference proteome</keyword>